<name>A0AA96ELX6_9VIRU</name>
<gene>
    <name evidence="5" type="ORF">MarFTMF_354</name>
</gene>
<keyword evidence="3" id="KW-0862">Zinc</keyword>
<keyword evidence="2" id="KW-0863">Zinc-finger</keyword>
<organism evidence="5">
    <name type="scientific">Marseillevirus sp</name>
    <dbReference type="NCBI Taxonomy" id="2809551"/>
    <lineage>
        <taxon>Viruses</taxon>
        <taxon>Varidnaviria</taxon>
        <taxon>Bamfordvirae</taxon>
        <taxon>Nucleocytoviricota</taxon>
        <taxon>Megaviricetes</taxon>
        <taxon>Pimascovirales</taxon>
        <taxon>Pimascovirales incertae sedis</taxon>
        <taxon>Marseilleviridae</taxon>
        <taxon>Marseillevirus</taxon>
    </lineage>
</organism>
<dbReference type="Gene3D" id="4.10.1110.10">
    <property type="entry name" value="AN1-like Zinc finger"/>
    <property type="match status" value="1"/>
</dbReference>
<dbReference type="GO" id="GO:0008270">
    <property type="term" value="F:zinc ion binding"/>
    <property type="evidence" value="ECO:0007669"/>
    <property type="project" value="UniProtKB-KW"/>
</dbReference>
<proteinExistence type="predicted"/>
<evidence type="ECO:0000313" key="5">
    <source>
        <dbReference type="EMBL" id="WNL49870.1"/>
    </source>
</evidence>
<feature type="domain" description="AN1-type" evidence="4">
    <location>
        <begin position="1"/>
        <end position="47"/>
    </location>
</feature>
<evidence type="ECO:0000259" key="4">
    <source>
        <dbReference type="PROSITE" id="PS51039"/>
    </source>
</evidence>
<sequence length="69" mass="7961">MRKFCGREACRKRIAFLGDCKFCGQGFCIFHFQPENHSCSKISECRISAFEKNKNFLNACAYSSPKIRT</sequence>
<evidence type="ECO:0000256" key="1">
    <source>
        <dbReference type="ARBA" id="ARBA00022723"/>
    </source>
</evidence>
<accession>A0AA96ELX6</accession>
<protein>
    <submittedName>
        <fullName evidence="5">Ubiquitin-like protein</fullName>
    </submittedName>
</protein>
<dbReference type="InterPro" id="IPR035896">
    <property type="entry name" value="AN1-like_Znf"/>
</dbReference>
<dbReference type="Pfam" id="PF01428">
    <property type="entry name" value="zf-AN1"/>
    <property type="match status" value="1"/>
</dbReference>
<dbReference type="EMBL" id="OR343188">
    <property type="protein sequence ID" value="WNL49870.1"/>
    <property type="molecule type" value="Genomic_DNA"/>
</dbReference>
<reference evidence="5" key="1">
    <citation type="submission" date="2023-07" db="EMBL/GenBank/DDBJ databases">
        <authorList>
            <person name="Xia Y."/>
        </authorList>
    </citation>
    <scope>NUCLEOTIDE SEQUENCE</scope>
    <source>
        <strain evidence="5">F</strain>
    </source>
</reference>
<dbReference type="SUPFAM" id="SSF118310">
    <property type="entry name" value="AN1-like Zinc finger"/>
    <property type="match status" value="1"/>
</dbReference>
<dbReference type="InterPro" id="IPR000058">
    <property type="entry name" value="Znf_AN1"/>
</dbReference>
<evidence type="ECO:0000256" key="2">
    <source>
        <dbReference type="ARBA" id="ARBA00022771"/>
    </source>
</evidence>
<dbReference type="PROSITE" id="PS51039">
    <property type="entry name" value="ZF_AN1"/>
    <property type="match status" value="1"/>
</dbReference>
<keyword evidence="1" id="KW-0479">Metal-binding</keyword>
<dbReference type="SMART" id="SM00154">
    <property type="entry name" value="ZnF_AN1"/>
    <property type="match status" value="1"/>
</dbReference>
<evidence type="ECO:0000256" key="3">
    <source>
        <dbReference type="ARBA" id="ARBA00022833"/>
    </source>
</evidence>